<comment type="caution">
    <text evidence="2">The sequence shown here is derived from an EMBL/GenBank/DDBJ whole genome shotgun (WGS) entry which is preliminary data.</text>
</comment>
<evidence type="ECO:0008006" key="4">
    <source>
        <dbReference type="Google" id="ProtNLM"/>
    </source>
</evidence>
<feature type="transmembrane region" description="Helical" evidence="1">
    <location>
        <begin position="120"/>
        <end position="143"/>
    </location>
</feature>
<feature type="transmembrane region" description="Helical" evidence="1">
    <location>
        <begin position="163"/>
        <end position="185"/>
    </location>
</feature>
<protein>
    <recommendedName>
        <fullName evidence="4">DUF2238 domain-containing protein</fullName>
    </recommendedName>
</protein>
<keyword evidence="1" id="KW-1133">Transmembrane helix</keyword>
<feature type="transmembrane region" description="Helical" evidence="1">
    <location>
        <begin position="62"/>
        <end position="80"/>
    </location>
</feature>
<reference evidence="2 3" key="1">
    <citation type="submission" date="2018-10" db="EMBL/GenBank/DDBJ databases">
        <authorList>
            <person name="Jung H.S."/>
            <person name="Jeon C.O."/>
        </authorList>
    </citation>
    <scope>NUCLEOTIDE SEQUENCE [LARGE SCALE GENOMIC DNA]</scope>
    <source>
        <strain evidence="2 3">MA-7-27</strain>
    </source>
</reference>
<feature type="transmembrane region" description="Helical" evidence="1">
    <location>
        <begin position="34"/>
        <end position="50"/>
    </location>
</feature>
<name>A0A3L9Y7F3_9RHOB</name>
<feature type="transmembrane region" description="Helical" evidence="1">
    <location>
        <begin position="12"/>
        <end position="28"/>
    </location>
</feature>
<dbReference type="RefSeq" id="WP_121898133.1">
    <property type="nucleotide sequence ID" value="NZ_RCNT01000005.1"/>
</dbReference>
<dbReference type="AlphaFoldDB" id="A0A3L9Y7F3"/>
<dbReference type="PROSITE" id="PS51257">
    <property type="entry name" value="PROKAR_LIPOPROTEIN"/>
    <property type="match status" value="1"/>
</dbReference>
<dbReference type="OrthoDB" id="4966203at2"/>
<evidence type="ECO:0000313" key="2">
    <source>
        <dbReference type="EMBL" id="RMA42026.1"/>
    </source>
</evidence>
<dbReference type="EMBL" id="RCNT01000005">
    <property type="protein sequence ID" value="RMA42026.1"/>
    <property type="molecule type" value="Genomic_DNA"/>
</dbReference>
<keyword evidence="1" id="KW-0812">Transmembrane</keyword>
<dbReference type="Proteomes" id="UP000281343">
    <property type="component" value="Unassembled WGS sequence"/>
</dbReference>
<feature type="transmembrane region" description="Helical" evidence="1">
    <location>
        <begin position="86"/>
        <end position="113"/>
    </location>
</feature>
<gene>
    <name evidence="2" type="ORF">D9R08_11200</name>
</gene>
<organism evidence="2 3">
    <name type="scientific">Rhodophyticola porphyridii</name>
    <dbReference type="NCBI Taxonomy" id="1852017"/>
    <lineage>
        <taxon>Bacteria</taxon>
        <taxon>Pseudomonadati</taxon>
        <taxon>Pseudomonadota</taxon>
        <taxon>Alphaproteobacteria</taxon>
        <taxon>Rhodobacterales</taxon>
        <taxon>Roseobacteraceae</taxon>
        <taxon>Rhodophyticola</taxon>
    </lineage>
</organism>
<sequence>MSILRGQTPVTYLIWGILAVACLASLAMGRWAVAFVSVATWAVSILPLILAPRFGLQLPRQFIALIVVFVFSTLFLGEVFDFYERYWWWDIALHGLSAVGFGLLGFLLVFILFEGDRYAAPAWALGTIAFCVGVTIGVVWEIFEFGMDQIFGLNMQKSGLMDTMGDLIVDCIGAALGGFAGFLYLKGRSLGGSGALIDEFIGLNRRLFGRSRNR</sequence>
<proteinExistence type="predicted"/>
<evidence type="ECO:0000256" key="1">
    <source>
        <dbReference type="SAM" id="Phobius"/>
    </source>
</evidence>
<accession>A0A3L9Y7F3</accession>
<keyword evidence="3" id="KW-1185">Reference proteome</keyword>
<keyword evidence="1" id="KW-0472">Membrane</keyword>
<evidence type="ECO:0000313" key="3">
    <source>
        <dbReference type="Proteomes" id="UP000281343"/>
    </source>
</evidence>
<dbReference type="Pfam" id="PF09997">
    <property type="entry name" value="DUF2238"/>
    <property type="match status" value="1"/>
</dbReference>
<dbReference type="InterPro" id="IPR014509">
    <property type="entry name" value="YjdF-like"/>
</dbReference>